<evidence type="ECO:0000259" key="9">
    <source>
        <dbReference type="Pfam" id="PF24656"/>
    </source>
</evidence>
<dbReference type="PANTHER" id="PTHR35249">
    <property type="entry name" value="DYNEIN REGULATORY COMPLEX SUBUNIT 7"/>
    <property type="match status" value="1"/>
</dbReference>
<evidence type="ECO:0000256" key="7">
    <source>
        <dbReference type="SAM" id="MobiDB-lite"/>
    </source>
</evidence>
<dbReference type="EMBL" id="CM035416">
    <property type="protein sequence ID" value="KAH7425770.1"/>
    <property type="molecule type" value="Genomic_DNA"/>
</dbReference>
<reference evidence="12" key="1">
    <citation type="submission" date="2021-08" db="EMBL/GenBank/DDBJ databases">
        <title>WGS assembly of Ceratopteris richardii.</title>
        <authorList>
            <person name="Marchant D.B."/>
            <person name="Chen G."/>
            <person name="Jenkins J."/>
            <person name="Shu S."/>
            <person name="Leebens-Mack J."/>
            <person name="Grimwood J."/>
            <person name="Schmutz J."/>
            <person name="Soltis P."/>
            <person name="Soltis D."/>
            <person name="Chen Z.-H."/>
        </authorList>
    </citation>
    <scope>NUCLEOTIDE SEQUENCE</scope>
    <source>
        <strain evidence="12">Whitten #5841</strain>
        <tissue evidence="12">Leaf</tissue>
    </source>
</reference>
<feature type="coiled-coil region" evidence="6">
    <location>
        <begin position="1599"/>
        <end position="1634"/>
    </location>
</feature>
<dbReference type="Proteomes" id="UP000825935">
    <property type="component" value="Chromosome 11"/>
</dbReference>
<gene>
    <name evidence="12" type="ORF">KP509_11G070000</name>
</gene>
<feature type="domain" description="Dynein regulatory complex subunit 7 MORN" evidence="10">
    <location>
        <begin position="1132"/>
        <end position="1268"/>
    </location>
</feature>
<feature type="coiled-coil region" evidence="6">
    <location>
        <begin position="1461"/>
        <end position="1488"/>
    </location>
</feature>
<keyword evidence="5" id="KW-0206">Cytoskeleton</keyword>
<feature type="compositionally biased region" description="Basic and acidic residues" evidence="7">
    <location>
        <begin position="1282"/>
        <end position="1297"/>
    </location>
</feature>
<dbReference type="Pfam" id="PF24671">
    <property type="entry name" value="DRC7_C"/>
    <property type="match status" value="1"/>
</dbReference>
<evidence type="ECO:0000256" key="6">
    <source>
        <dbReference type="SAM" id="Coils"/>
    </source>
</evidence>
<keyword evidence="13" id="KW-1185">Reference proteome</keyword>
<dbReference type="InterPro" id="IPR003591">
    <property type="entry name" value="Leu-rich_rpt_typical-subtyp"/>
</dbReference>
<dbReference type="Pfam" id="PF23598">
    <property type="entry name" value="LRR_14"/>
    <property type="match status" value="1"/>
</dbReference>
<dbReference type="OMA" id="WIRTGHT"/>
<evidence type="ECO:0000256" key="1">
    <source>
        <dbReference type="ARBA" id="ARBA00004245"/>
    </source>
</evidence>
<comment type="subcellular location">
    <subcellularLocation>
        <location evidence="1">Cytoplasm</location>
        <location evidence="1">Cytoskeleton</location>
    </subcellularLocation>
</comment>
<dbReference type="SMART" id="SM00369">
    <property type="entry name" value="LRR_TYP"/>
    <property type="match status" value="6"/>
</dbReference>
<dbReference type="GO" id="GO:0048870">
    <property type="term" value="P:cell motility"/>
    <property type="evidence" value="ECO:0007669"/>
    <property type="project" value="TreeGrafter"/>
</dbReference>
<evidence type="ECO:0000259" key="11">
    <source>
        <dbReference type="Pfam" id="PF24671"/>
    </source>
</evidence>
<protein>
    <submittedName>
        <fullName evidence="12">Uncharacterized protein</fullName>
    </submittedName>
</protein>
<feature type="domain" description="CEP76/DRC7 peptidase-like" evidence="9">
    <location>
        <begin position="926"/>
        <end position="1001"/>
    </location>
</feature>
<accession>A0A8T2TU19</accession>
<evidence type="ECO:0000313" key="13">
    <source>
        <dbReference type="Proteomes" id="UP000825935"/>
    </source>
</evidence>
<comment type="caution">
    <text evidence="12">The sequence shown here is derived from an EMBL/GenBank/DDBJ whole genome shotgun (WGS) entry which is preliminary data.</text>
</comment>
<dbReference type="OrthoDB" id="1919561at2759"/>
<dbReference type="Gene3D" id="3.80.10.10">
    <property type="entry name" value="Ribonuclease Inhibitor"/>
    <property type="match status" value="2"/>
</dbReference>
<dbReference type="InterPro" id="IPR056291">
    <property type="entry name" value="MORN_DRC7"/>
</dbReference>
<dbReference type="Pfam" id="PF24681">
    <property type="entry name" value="Kelch_KLHDC2_KLHL20_DRC7"/>
    <property type="match status" value="1"/>
</dbReference>
<name>A0A8T2TU19_CERRI</name>
<organism evidence="12 13">
    <name type="scientific">Ceratopteris richardii</name>
    <name type="common">Triangle waterfern</name>
    <dbReference type="NCBI Taxonomy" id="49495"/>
    <lineage>
        <taxon>Eukaryota</taxon>
        <taxon>Viridiplantae</taxon>
        <taxon>Streptophyta</taxon>
        <taxon>Embryophyta</taxon>
        <taxon>Tracheophyta</taxon>
        <taxon>Polypodiopsida</taxon>
        <taxon>Polypodiidae</taxon>
        <taxon>Polypodiales</taxon>
        <taxon>Pteridineae</taxon>
        <taxon>Pteridaceae</taxon>
        <taxon>Parkerioideae</taxon>
        <taxon>Ceratopteris</taxon>
    </lineage>
</organism>
<dbReference type="PROSITE" id="PS51450">
    <property type="entry name" value="LRR"/>
    <property type="match status" value="1"/>
</dbReference>
<sequence length="1646" mass="189290">MAVNKTKKSFVKMKKIKAHLVECRKTQKLDMSSLELTEIPEDFMNLVKTAGVTSITELDLHRNQLSDLANELIEFRTLKILKLNRNKFQVLPAVVLRFSKLQVLDLSENEVKELDLGIQFLVSLRELNFSKNQLMVLPDFWSHLTLLVVLNIAKNRLMELPESLGSLRSLQRLDISDNLLSSLPKALQNLHEIVTLDVHGNHLVEVPPSLGLLKNLIEFDCSGNPLSETVSTFYHQGFEKFMDYLRNLHDLQQLEELIRQKPEGQVLGSYKKYCARYEIGQRPLLRTGHSITQGGPITYIFGGRVTNYVKVEETYAIDSRTLLWVKLSTSGSIPTARDGHAAAFDGNKRLFIFGGRNEENKLLNDVYYLDLKTMTWLQPAVEGSIPAVREGASMVVIGFQLILFGGRGSRQRYNDVHVLDTQAWTWTLQNTRGSIPGPRQNAAATCLGSKLYVHGGKGSLLLDDLHSLDTLNFTWSRVSQKGFGPSPRYKHYCWIHQSRLFVVGGLNKSGEPLSSLYVLPLSTETRTDTSGSFQERTSTIQAKNYTWTELDSELEPCISNLFCHCGEKMVVFQEGPQHTETIPYCSEELSNLEGSSWDYYMEVNCDTLQHKVNNIQMERPMDSKTARVLFTKQTQILQLPKSFQACSDKETHLLEYIKSYERRFNQIHPERRLFMFAALNECGVEKCICTTVRPSHADFTELFHWETCASFLADFLTYEPLEDPLTFPSYLPSPVSVLSWQKADCFDFAMVLVSFLTGAGYEAFCVVGYAPLSITTNNQEAIACPYLALKDKEAEEAFQEKDHYSPSKKLSKVKNTNYIYEALPDLNAEYLNLQKHQRDVDAINFIRSFETTFDHDLRMGENEEEDNLFLYCHERPSTKLLSKETLEAEESQNPVTNRGQDFISTMNHMNDTNEDSRNHDILDTKRLHCWVLLTPNKRDLSHYFFLEPSTGKKYSLHESPYQGVEYIWNQHNIFINMQPNEHRLGIKNMSWDLKDISKWERVLDTYLSAGDIQEPTPVNIKASPNILNPNKRKDIHTSVTPGFPINTDAKLEVATLPGASATVSTENNSPLLASKPNVKPAGPLNISKETVEKTVCEDPIKNGFVKPYHWLLPASWVPVLNISIDAYITRCPQGVKKTHYYRCTHELYSFYGDFVRWDGLIERMILYHDDERTSVFEIHDYFQRRKDCLRKRIFIPDANKVHDFFTPGASFGLKEMEIIDGNSRKFLFYSSSRTDGLIMRDEILGKRITENFKNHEACLVYRCVCYGPPLTPPQDEFSPKPLSDRHLESVNETRGEMSVKGSASRPGSVRLSSRPISHGGRISVDSQKARSRSRMMSRWQSSSSHRRKTSTPTSEKTTEKKLLPAPKRRPVAEKLLPIVKITQKYELRNDARPKDNVAKHVFKLSVNQIKVEYHHMNRHITSNSHMYNKDGSLTLLHIDPFTPEQTQFDRLDEFHSLVTAEREAIKSVRDTEREIEEILQQRLREEQNVVLLTPYIDIACVKDDDLFQEGEDSIKLPTDYLSPFLPPGVRPRQKLTRQQMLDVRDSCLKALKERLVNRATIIQTRYDEETTSLAKRRTNFERDREQMTVEDEETYNLDCENALFRIRILELRAKQHEEEALKKYLELEKKLQNDPRLVRLYQAGSI</sequence>
<evidence type="ECO:0000256" key="4">
    <source>
        <dbReference type="ARBA" id="ARBA00022737"/>
    </source>
</evidence>
<keyword evidence="4" id="KW-0677">Repeat</keyword>
<evidence type="ECO:0000259" key="8">
    <source>
        <dbReference type="Pfam" id="PF23598"/>
    </source>
</evidence>
<feature type="region of interest" description="Disordered" evidence="7">
    <location>
        <begin position="1274"/>
        <end position="1365"/>
    </location>
</feature>
<dbReference type="SUPFAM" id="SSF117281">
    <property type="entry name" value="Kelch motif"/>
    <property type="match status" value="1"/>
</dbReference>
<dbReference type="Pfam" id="PF24656">
    <property type="entry name" value="CEPT76_peptidase"/>
    <property type="match status" value="1"/>
</dbReference>
<dbReference type="InterPro" id="IPR056290">
    <property type="entry name" value="CEPT76/DRC7_peptidase-like_dom"/>
</dbReference>
<evidence type="ECO:0000256" key="2">
    <source>
        <dbReference type="ARBA" id="ARBA00022490"/>
    </source>
</evidence>
<feature type="domain" description="Dynein regulatory complex subunit 7 C-terminal" evidence="11">
    <location>
        <begin position="1533"/>
        <end position="1640"/>
    </location>
</feature>
<dbReference type="Gene3D" id="2.120.10.80">
    <property type="entry name" value="Kelch-type beta propeller"/>
    <property type="match status" value="1"/>
</dbReference>
<evidence type="ECO:0000259" key="10">
    <source>
        <dbReference type="Pfam" id="PF24667"/>
    </source>
</evidence>
<dbReference type="SUPFAM" id="SSF52058">
    <property type="entry name" value="L domain-like"/>
    <property type="match status" value="1"/>
</dbReference>
<keyword evidence="6" id="KW-0175">Coiled coil</keyword>
<dbReference type="InterPro" id="IPR032675">
    <property type="entry name" value="LRR_dom_sf"/>
</dbReference>
<dbReference type="Pfam" id="PF24667">
    <property type="entry name" value="MORN_DRC7"/>
    <property type="match status" value="2"/>
</dbReference>
<feature type="domain" description="Disease resistance R13L4/SHOC-2-like LRR" evidence="8">
    <location>
        <begin position="97"/>
        <end position="258"/>
    </location>
</feature>
<dbReference type="InterPro" id="IPR033551">
    <property type="entry name" value="DRC7/lobo"/>
</dbReference>
<dbReference type="InterPro" id="IPR001611">
    <property type="entry name" value="Leu-rich_rpt"/>
</dbReference>
<dbReference type="SMART" id="SM00364">
    <property type="entry name" value="LRR_BAC"/>
    <property type="match status" value="5"/>
</dbReference>
<dbReference type="InterPro" id="IPR055414">
    <property type="entry name" value="LRR_R13L4/SHOC2-like"/>
</dbReference>
<dbReference type="PANTHER" id="PTHR35249:SF2">
    <property type="entry name" value="DYNEIN REGULATORY COMPLEX SUBUNIT 7"/>
    <property type="match status" value="1"/>
</dbReference>
<dbReference type="GO" id="GO:0005856">
    <property type="term" value="C:cytoskeleton"/>
    <property type="evidence" value="ECO:0007669"/>
    <property type="project" value="UniProtKB-SubCell"/>
</dbReference>
<proteinExistence type="predicted"/>
<evidence type="ECO:0000313" key="12">
    <source>
        <dbReference type="EMBL" id="KAH7425770.1"/>
    </source>
</evidence>
<evidence type="ECO:0000256" key="3">
    <source>
        <dbReference type="ARBA" id="ARBA00022614"/>
    </source>
</evidence>
<feature type="domain" description="Dynein regulatory complex subunit 7 MORN" evidence="10">
    <location>
        <begin position="1372"/>
        <end position="1491"/>
    </location>
</feature>
<dbReference type="InterPro" id="IPR015915">
    <property type="entry name" value="Kelch-typ_b-propeller"/>
</dbReference>
<keyword evidence="3" id="KW-0433">Leucine-rich repeat</keyword>
<dbReference type="InterPro" id="IPR056292">
    <property type="entry name" value="DRC7_C"/>
</dbReference>
<evidence type="ECO:0000256" key="5">
    <source>
        <dbReference type="ARBA" id="ARBA00023212"/>
    </source>
</evidence>
<dbReference type="GO" id="GO:0031514">
    <property type="term" value="C:motile cilium"/>
    <property type="evidence" value="ECO:0007669"/>
    <property type="project" value="TreeGrafter"/>
</dbReference>
<keyword evidence="2" id="KW-0963">Cytoplasm</keyword>